<feature type="transmembrane region" description="Helical" evidence="1">
    <location>
        <begin position="242"/>
        <end position="261"/>
    </location>
</feature>
<organism evidence="2 3">
    <name type="scientific">Kineosporia babensis</name>
    <dbReference type="NCBI Taxonomy" id="499548"/>
    <lineage>
        <taxon>Bacteria</taxon>
        <taxon>Bacillati</taxon>
        <taxon>Actinomycetota</taxon>
        <taxon>Actinomycetes</taxon>
        <taxon>Kineosporiales</taxon>
        <taxon>Kineosporiaceae</taxon>
        <taxon>Kineosporia</taxon>
    </lineage>
</organism>
<evidence type="ECO:0008006" key="4">
    <source>
        <dbReference type="Google" id="ProtNLM"/>
    </source>
</evidence>
<feature type="transmembrane region" description="Helical" evidence="1">
    <location>
        <begin position="402"/>
        <end position="424"/>
    </location>
</feature>
<dbReference type="AlphaFoldDB" id="A0A9X1NEJ7"/>
<dbReference type="Proteomes" id="UP001138997">
    <property type="component" value="Unassembled WGS sequence"/>
</dbReference>
<dbReference type="EMBL" id="JAJOMB010000012">
    <property type="protein sequence ID" value="MCD5313537.1"/>
    <property type="molecule type" value="Genomic_DNA"/>
</dbReference>
<evidence type="ECO:0000256" key="1">
    <source>
        <dbReference type="SAM" id="Phobius"/>
    </source>
</evidence>
<dbReference type="RefSeq" id="WP_231444823.1">
    <property type="nucleotide sequence ID" value="NZ_JAJOMB010000012.1"/>
</dbReference>
<feature type="transmembrane region" description="Helical" evidence="1">
    <location>
        <begin position="210"/>
        <end position="230"/>
    </location>
</feature>
<gene>
    <name evidence="2" type="ORF">LR394_21750</name>
</gene>
<evidence type="ECO:0000313" key="3">
    <source>
        <dbReference type="Proteomes" id="UP001138997"/>
    </source>
</evidence>
<keyword evidence="1" id="KW-0812">Transmembrane</keyword>
<name>A0A9X1NEJ7_9ACTN</name>
<accession>A0A9X1NEJ7</accession>
<proteinExistence type="predicted"/>
<comment type="caution">
    <text evidence="2">The sequence shown here is derived from an EMBL/GenBank/DDBJ whole genome shotgun (WGS) entry which is preliminary data.</text>
</comment>
<feature type="transmembrane region" description="Helical" evidence="1">
    <location>
        <begin position="43"/>
        <end position="63"/>
    </location>
</feature>
<reference evidence="2" key="1">
    <citation type="submission" date="2021-11" db="EMBL/GenBank/DDBJ databases">
        <title>Streptomyces corallinus and Kineosporia corallina sp. nov., two new coral-derived marine actinobacteria.</title>
        <authorList>
            <person name="Buangrab K."/>
            <person name="Sutthacheep M."/>
            <person name="Yeemin T."/>
            <person name="Harunari E."/>
            <person name="Igarashi Y."/>
            <person name="Sripreechasak P."/>
            <person name="Kanchanasin P."/>
            <person name="Tanasupawat S."/>
            <person name="Phongsopitanun W."/>
        </authorList>
    </citation>
    <scope>NUCLEOTIDE SEQUENCE</scope>
    <source>
        <strain evidence="2">JCM 31032</strain>
    </source>
</reference>
<evidence type="ECO:0000313" key="2">
    <source>
        <dbReference type="EMBL" id="MCD5313537.1"/>
    </source>
</evidence>
<sequence length="432" mass="45522">MSQTVVPAPVFTRNVPAPPPSRLAEASQAIRASLSGSPGRLRLISLGAVACVVLSALLGGWALQMRASALDRAAASSAHLLLLQDVQTKLAQADAAATNSYLGFGLEPQEQRLTYLAALSDASIELAEAARHSGADAQALGQANAALNRYSAYVASARANNREGNPVGANYLESASNLMRDKIIPPLQERADADTADVKSAFSQGANARWLLLLAAVIGVGGLVYAQVLLTRHSHRYVNLPAAASTLGLVVVLIGAAVVMSSAQSEASDVRDGPLNHAIGLSTSRVAAFDAKAQESLTLINRGSADEEDKAWNDAFDKAVDSLDERIYFTAKTQLDEYGTAHQAINQTDVDGDWDTAVKQAISTADGSVNDLFQSYSDTTQKDLETQATAASDRLGDANDRLLPVALILLVVGLLCAGGVWWGVSLRLDEYR</sequence>
<keyword evidence="3" id="KW-1185">Reference proteome</keyword>
<keyword evidence="1" id="KW-1133">Transmembrane helix</keyword>
<keyword evidence="1" id="KW-0472">Membrane</keyword>
<protein>
    <recommendedName>
        <fullName evidence="4">Chemotaxis methyl-accepting receptor HlyB-like 4HB MCP domain-containing protein</fullName>
    </recommendedName>
</protein>